<dbReference type="WBParaSite" id="EEL_0000160801-mRNA-1">
    <property type="protein sequence ID" value="EEL_0000160801-mRNA-1"/>
    <property type="gene ID" value="EEL_0000160801"/>
</dbReference>
<feature type="transmembrane region" description="Helical" evidence="1">
    <location>
        <begin position="161"/>
        <end position="180"/>
    </location>
</feature>
<organism evidence="2 3">
    <name type="scientific">Elaeophora elaphi</name>
    <dbReference type="NCBI Taxonomy" id="1147741"/>
    <lineage>
        <taxon>Eukaryota</taxon>
        <taxon>Metazoa</taxon>
        <taxon>Ecdysozoa</taxon>
        <taxon>Nematoda</taxon>
        <taxon>Chromadorea</taxon>
        <taxon>Rhabditida</taxon>
        <taxon>Spirurina</taxon>
        <taxon>Spiruromorpha</taxon>
        <taxon>Filarioidea</taxon>
        <taxon>Onchocercidae</taxon>
        <taxon>Elaeophora</taxon>
    </lineage>
</organism>
<evidence type="ECO:0000313" key="2">
    <source>
        <dbReference type="Proteomes" id="UP000050640"/>
    </source>
</evidence>
<keyword evidence="1" id="KW-1133">Transmembrane helix</keyword>
<keyword evidence="2" id="KW-1185">Reference proteome</keyword>
<evidence type="ECO:0000256" key="1">
    <source>
        <dbReference type="SAM" id="Phobius"/>
    </source>
</evidence>
<feature type="transmembrane region" description="Helical" evidence="1">
    <location>
        <begin position="43"/>
        <end position="64"/>
    </location>
</feature>
<keyword evidence="1" id="KW-0812">Transmembrane</keyword>
<dbReference type="AlphaFoldDB" id="A0A0R3RJE9"/>
<feature type="transmembrane region" description="Helical" evidence="1">
    <location>
        <begin position="303"/>
        <end position="322"/>
    </location>
</feature>
<keyword evidence="1" id="KW-0472">Membrane</keyword>
<dbReference type="Proteomes" id="UP000050640">
    <property type="component" value="Unplaced"/>
</dbReference>
<evidence type="ECO:0000313" key="3">
    <source>
        <dbReference type="WBParaSite" id="EEL_0000160801-mRNA-1"/>
    </source>
</evidence>
<name>A0A0R3RJE9_9BILA</name>
<feature type="transmembrane region" description="Helical" evidence="1">
    <location>
        <begin position="76"/>
        <end position="99"/>
    </location>
</feature>
<sequence length="399" mass="47250">MLIHSYSIAALFLILPLTHQIINTTDKADIRDDNYKTMKYVALLLFTISLLYGILINIFATVTFCHRQDNYYSREFILIASQLIICNFMAFLPHIVVVLPEMLQSKNSSYANKTIWINHTFSTFATFSFFSLLHFSLLLALFRYVVLILPKYYAFFQSVKLYSIIAFVWLSVFGMFLDIFHARIVFTDFYYCTRQFLVRNLSWYEKCENPNGTERTWWRSLSFYRIRSCWALFVANVTFVIYIVIFFKIRRKHQSLCAKSFLNFILRVINNSFECFIVWIRITKIRHGHNKKTQKIYHYEWSVLFHAAWNYSILEIGILIIYCLPSLIIKIFGESGDIPSKIFINCYLISIRSLLPTAHFIYNRHSREAIKCHLCHLSDLKLTTQIIHIGLQAKVKDFN</sequence>
<feature type="transmembrane region" description="Helical" evidence="1">
    <location>
        <begin position="261"/>
        <end position="282"/>
    </location>
</feature>
<feature type="transmembrane region" description="Helical" evidence="1">
    <location>
        <begin position="6"/>
        <end position="22"/>
    </location>
</feature>
<proteinExistence type="predicted"/>
<feature type="transmembrane region" description="Helical" evidence="1">
    <location>
        <begin position="229"/>
        <end position="249"/>
    </location>
</feature>
<protein>
    <submittedName>
        <fullName evidence="3">G_PROTEIN_RECEP_F1_2 domain-containing protein</fullName>
    </submittedName>
</protein>
<accession>A0A0R3RJE9</accession>
<dbReference type="Gene3D" id="1.20.1070.10">
    <property type="entry name" value="Rhodopsin 7-helix transmembrane proteins"/>
    <property type="match status" value="1"/>
</dbReference>
<reference evidence="3" key="1">
    <citation type="submission" date="2017-02" db="UniProtKB">
        <authorList>
            <consortium name="WormBaseParasite"/>
        </authorList>
    </citation>
    <scope>IDENTIFICATION</scope>
</reference>
<feature type="transmembrane region" description="Helical" evidence="1">
    <location>
        <begin position="120"/>
        <end position="141"/>
    </location>
</feature>